<evidence type="ECO:0000259" key="4">
    <source>
        <dbReference type="PROSITE" id="PS01124"/>
    </source>
</evidence>
<feature type="domain" description="HTH araC/xylS-type" evidence="4">
    <location>
        <begin position="182"/>
        <end position="280"/>
    </location>
</feature>
<dbReference type="PRINTS" id="PR00032">
    <property type="entry name" value="HTHARAC"/>
</dbReference>
<dbReference type="Pfam" id="PF07883">
    <property type="entry name" value="Cupin_2"/>
    <property type="match status" value="1"/>
</dbReference>
<evidence type="ECO:0000256" key="3">
    <source>
        <dbReference type="ARBA" id="ARBA00023163"/>
    </source>
</evidence>
<accession>A0A3S3LHM8</accession>
<name>A0A3S3LHM8_9RHOB</name>
<dbReference type="GO" id="GO:0003700">
    <property type="term" value="F:DNA-binding transcription factor activity"/>
    <property type="evidence" value="ECO:0007669"/>
    <property type="project" value="InterPro"/>
</dbReference>
<dbReference type="AlphaFoldDB" id="A0A3S3LHM8"/>
<dbReference type="InterPro" id="IPR009057">
    <property type="entry name" value="Homeodomain-like_sf"/>
</dbReference>
<reference evidence="5 6" key="2">
    <citation type="submission" date="2019-01" db="EMBL/GenBank/DDBJ databases">
        <title>Sinorhodobacter populi sp. nov. isolated from the symptomatic bark tissue of Populus euramericana canker.</title>
        <authorList>
            <person name="Xu G."/>
        </authorList>
    </citation>
    <scope>NUCLEOTIDE SEQUENCE [LARGE SCALE GENOMIC DNA]</scope>
    <source>
        <strain evidence="5 6">CGMCC 1.12963</strain>
    </source>
</reference>
<evidence type="ECO:0000313" key="6">
    <source>
        <dbReference type="Proteomes" id="UP000288071"/>
    </source>
</evidence>
<dbReference type="PROSITE" id="PS01124">
    <property type="entry name" value="HTH_ARAC_FAMILY_2"/>
    <property type="match status" value="1"/>
</dbReference>
<keyword evidence="1" id="KW-0805">Transcription regulation</keyword>
<reference evidence="6" key="1">
    <citation type="submission" date="2019-01" db="EMBL/GenBank/DDBJ databases">
        <title>Sinorhodobacter populi sp. nov. isolated from the symptomatic bark tissue of Populus euramericana canker.</title>
        <authorList>
            <person name="Li Y."/>
        </authorList>
    </citation>
    <scope>NUCLEOTIDE SEQUENCE [LARGE SCALE GENOMIC DNA]</scope>
    <source>
        <strain evidence="6">CGMCC 1.12963</strain>
    </source>
</reference>
<dbReference type="PANTHER" id="PTHR43280">
    <property type="entry name" value="ARAC-FAMILY TRANSCRIPTIONAL REGULATOR"/>
    <property type="match status" value="1"/>
</dbReference>
<dbReference type="InterPro" id="IPR011051">
    <property type="entry name" value="RmlC_Cupin_sf"/>
</dbReference>
<dbReference type="Gene3D" id="2.60.120.10">
    <property type="entry name" value="Jelly Rolls"/>
    <property type="match status" value="1"/>
</dbReference>
<comment type="caution">
    <text evidence="5">The sequence shown here is derived from an EMBL/GenBank/DDBJ whole genome shotgun (WGS) entry which is preliminary data.</text>
</comment>
<dbReference type="GO" id="GO:0043565">
    <property type="term" value="F:sequence-specific DNA binding"/>
    <property type="evidence" value="ECO:0007669"/>
    <property type="project" value="InterPro"/>
</dbReference>
<dbReference type="CDD" id="cd06999">
    <property type="entry name" value="cupin_HpaA-like_N"/>
    <property type="match status" value="1"/>
</dbReference>
<evidence type="ECO:0000313" key="5">
    <source>
        <dbReference type="EMBL" id="RWR46524.1"/>
    </source>
</evidence>
<dbReference type="InterPro" id="IPR013096">
    <property type="entry name" value="Cupin_2"/>
</dbReference>
<keyword evidence="3" id="KW-0804">Transcription</keyword>
<organism evidence="5 6">
    <name type="scientific">Paenirhodobacter huangdaonensis</name>
    <dbReference type="NCBI Taxonomy" id="2501515"/>
    <lineage>
        <taxon>Bacteria</taxon>
        <taxon>Pseudomonadati</taxon>
        <taxon>Pseudomonadota</taxon>
        <taxon>Alphaproteobacteria</taxon>
        <taxon>Rhodobacterales</taxon>
        <taxon>Rhodobacter group</taxon>
        <taxon>Paenirhodobacter</taxon>
    </lineage>
</organism>
<dbReference type="Proteomes" id="UP000288071">
    <property type="component" value="Unassembled WGS sequence"/>
</dbReference>
<keyword evidence="2" id="KW-0238">DNA-binding</keyword>
<protein>
    <submittedName>
        <fullName evidence="5">Helix-turn-helix domain-containing protein</fullName>
    </submittedName>
</protein>
<dbReference type="Pfam" id="PF12833">
    <property type="entry name" value="HTH_18"/>
    <property type="match status" value="1"/>
</dbReference>
<dbReference type="RefSeq" id="WP_128158083.1">
    <property type="nucleotide sequence ID" value="NZ_SAVA01000029.1"/>
</dbReference>
<dbReference type="InterPro" id="IPR020449">
    <property type="entry name" value="Tscrpt_reg_AraC-type_HTH"/>
</dbReference>
<evidence type="ECO:0000256" key="2">
    <source>
        <dbReference type="ARBA" id="ARBA00023125"/>
    </source>
</evidence>
<dbReference type="InterPro" id="IPR018060">
    <property type="entry name" value="HTH_AraC"/>
</dbReference>
<dbReference type="EMBL" id="SAVA01000029">
    <property type="protein sequence ID" value="RWR46524.1"/>
    <property type="molecule type" value="Genomic_DNA"/>
</dbReference>
<dbReference type="Gene3D" id="1.10.10.60">
    <property type="entry name" value="Homeodomain-like"/>
    <property type="match status" value="1"/>
</dbReference>
<keyword evidence="6" id="KW-1185">Reference proteome</keyword>
<dbReference type="PANTHER" id="PTHR43280:SF32">
    <property type="entry name" value="TRANSCRIPTIONAL REGULATORY PROTEIN"/>
    <property type="match status" value="1"/>
</dbReference>
<dbReference type="InterPro" id="IPR047264">
    <property type="entry name" value="Cupin_HpaA-like_N"/>
</dbReference>
<dbReference type="SUPFAM" id="SSF51182">
    <property type="entry name" value="RmlC-like cupins"/>
    <property type="match status" value="1"/>
</dbReference>
<dbReference type="SUPFAM" id="SSF46689">
    <property type="entry name" value="Homeodomain-like"/>
    <property type="match status" value="1"/>
</dbReference>
<dbReference type="SMART" id="SM00342">
    <property type="entry name" value="HTH_ARAC"/>
    <property type="match status" value="1"/>
</dbReference>
<dbReference type="InterPro" id="IPR014710">
    <property type="entry name" value="RmlC-like_jellyroll"/>
</dbReference>
<proteinExistence type="predicted"/>
<sequence>MEHRRIIPDFNLFGETSAFPDVVHCERIVDRARLHDWTIAPHRHREMVQVFLMRRGAALARVDGREHALKDGDFLYIPRLAVHGFAFRRGAEGLVLSVPSPIVQLIGTGSAEIAASLGRPIVGQSGEALGRLSLQLAEAFASHGTYRAQLLAALAQALLASVAEIGAQAVAQEPSAAHRRMLAFDALLARHLAAGWRAADFARALAITPGHLNRLCRAATGQSASRYIEGAVMTEASRLLAFTQLPVAEIGYRLAFDDPAYFSRRFRAVRGLTPSDYRAQFSG</sequence>
<gene>
    <name evidence="5" type="ORF">EOW66_20230</name>
</gene>
<evidence type="ECO:0000256" key="1">
    <source>
        <dbReference type="ARBA" id="ARBA00023015"/>
    </source>
</evidence>